<evidence type="ECO:0000313" key="1">
    <source>
        <dbReference type="EMBL" id="QEO14942.1"/>
    </source>
</evidence>
<dbReference type="AlphaFoldDB" id="A0A5C1YJF7"/>
<dbReference type="EMBL" id="CP043505">
    <property type="protein sequence ID" value="QEO14942.1"/>
    <property type="molecule type" value="Genomic_DNA"/>
</dbReference>
<reference evidence="1 2" key="1">
    <citation type="submission" date="2019-09" db="EMBL/GenBank/DDBJ databases">
        <title>Genome sequencing of strain KACC 19306.</title>
        <authorList>
            <person name="Heo J."/>
            <person name="Kim S.-J."/>
            <person name="Kim J.-S."/>
            <person name="Hong S.-B."/>
            <person name="Kwon S.-W."/>
        </authorList>
    </citation>
    <scope>NUCLEOTIDE SEQUENCE [LARGE SCALE GENOMIC DNA]</scope>
    <source>
        <strain evidence="1 2">KACC 19306</strain>
    </source>
</reference>
<gene>
    <name evidence="1" type="ORF">FLP10_11330</name>
</gene>
<organism evidence="1 2">
    <name type="scientific">Agromyces intestinalis</name>
    <dbReference type="NCBI Taxonomy" id="2592652"/>
    <lineage>
        <taxon>Bacteria</taxon>
        <taxon>Bacillati</taxon>
        <taxon>Actinomycetota</taxon>
        <taxon>Actinomycetes</taxon>
        <taxon>Micrococcales</taxon>
        <taxon>Microbacteriaceae</taxon>
        <taxon>Agromyces</taxon>
    </lineage>
</organism>
<dbReference type="Proteomes" id="UP000324678">
    <property type="component" value="Chromosome"/>
</dbReference>
<sequence>MEFVGILPEDAPDPRTEALARLRTVPFRVVGFEPQPSLEDLGWPGFAEGSGPAGTTELAVSLTYQLWRNPADPDDPANLADLDERVRASLDEVPPWPRPEWLVAQVERMRYAQLWEAVRTSWHRAPSEFTTLERQLVDHVNHLLMNRFRAELGLGPAGPIVETGWRAATNAVRGGLTTTLDGESVAAVELDTDPFVYGIGFELEPGVVVTAAVPRADLDHVRLAFARVT</sequence>
<dbReference type="RefSeq" id="WP_149160961.1">
    <property type="nucleotide sequence ID" value="NZ_CP043505.1"/>
</dbReference>
<dbReference type="OrthoDB" id="4915037at2"/>
<name>A0A5C1YJF7_9MICO</name>
<keyword evidence="2" id="KW-1185">Reference proteome</keyword>
<dbReference type="KEGG" id="ail:FLP10_11330"/>
<accession>A0A5C1YJF7</accession>
<protein>
    <submittedName>
        <fullName evidence="1">Uncharacterized protein</fullName>
    </submittedName>
</protein>
<proteinExistence type="predicted"/>
<evidence type="ECO:0000313" key="2">
    <source>
        <dbReference type="Proteomes" id="UP000324678"/>
    </source>
</evidence>